<comment type="caution">
    <text evidence="1">The sequence shown here is derived from an EMBL/GenBank/DDBJ whole genome shotgun (WGS) entry which is preliminary data.</text>
</comment>
<reference evidence="1 2" key="1">
    <citation type="journal article" date="2022" name="Int. J. Syst. Evol. Microbiol.">
        <title>Neobacillus kokaensis sp. nov., isolated from soil.</title>
        <authorList>
            <person name="Yuki K."/>
            <person name="Matsubara H."/>
            <person name="Yamaguchi S."/>
        </authorList>
    </citation>
    <scope>NUCLEOTIDE SEQUENCE [LARGE SCALE GENOMIC DNA]</scope>
    <source>
        <strain evidence="1 2">LOB 377</strain>
    </source>
</reference>
<keyword evidence="2" id="KW-1185">Reference proteome</keyword>
<proteinExistence type="predicted"/>
<accession>A0ABQ3NA61</accession>
<dbReference type="EMBL" id="BNDS01000008">
    <property type="protein sequence ID" value="GHH98681.1"/>
    <property type="molecule type" value="Genomic_DNA"/>
</dbReference>
<gene>
    <name evidence="1" type="ORF">AM1BK_22240</name>
</gene>
<sequence>MIKVNLKIIVLMICILLIGCTKNEESSGETKIFEIANTEEVVGKKDEEVVTLRKHYMILNPPKDLTELKKLVEAYSKNHPAAGEIKAIEGKSRIFDLSFYRESEDLPRDWQPDEGYMSTDRLEHHKNDLIAYIVWSDAEPQKEYTVYDKSKEGRVMKQMHFIGDQLVE</sequence>
<name>A0ABQ3NA61_9BACI</name>
<dbReference type="RefSeq" id="WP_191272758.1">
    <property type="nucleotide sequence ID" value="NZ_BNDS01000008.1"/>
</dbReference>
<organism evidence="1 2">
    <name type="scientific">Neobacillus kokaensis</name>
    <dbReference type="NCBI Taxonomy" id="2759023"/>
    <lineage>
        <taxon>Bacteria</taxon>
        <taxon>Bacillati</taxon>
        <taxon>Bacillota</taxon>
        <taxon>Bacilli</taxon>
        <taxon>Bacillales</taxon>
        <taxon>Bacillaceae</taxon>
        <taxon>Neobacillus</taxon>
    </lineage>
</organism>
<protein>
    <recommendedName>
        <fullName evidence="3">Lipoprotein</fullName>
    </recommendedName>
</protein>
<evidence type="ECO:0000313" key="1">
    <source>
        <dbReference type="EMBL" id="GHH98681.1"/>
    </source>
</evidence>
<evidence type="ECO:0008006" key="3">
    <source>
        <dbReference type="Google" id="ProtNLM"/>
    </source>
</evidence>
<evidence type="ECO:0000313" key="2">
    <source>
        <dbReference type="Proteomes" id="UP000637074"/>
    </source>
</evidence>
<dbReference type="PROSITE" id="PS51257">
    <property type="entry name" value="PROKAR_LIPOPROTEIN"/>
    <property type="match status" value="1"/>
</dbReference>
<dbReference type="Proteomes" id="UP000637074">
    <property type="component" value="Unassembled WGS sequence"/>
</dbReference>